<proteinExistence type="predicted"/>
<name>A0AAP6XNY3_9CORY</name>
<evidence type="ECO:0000313" key="1">
    <source>
        <dbReference type="EMBL" id="NJJ04462.1"/>
    </source>
</evidence>
<reference evidence="1 2" key="1">
    <citation type="submission" date="2020-03" db="EMBL/GenBank/DDBJ databases">
        <title>Draft genome sequences of bacterial isolates from the female urobiome.</title>
        <authorList>
            <person name="Miller-Ensminger T."/>
            <person name="Wolfe A.J."/>
            <person name="Putonti C."/>
        </authorList>
    </citation>
    <scope>NUCLEOTIDE SEQUENCE [LARGE SCALE GENOMIC DNA]</scope>
    <source>
        <strain evidence="1 2">UMB8490</strain>
    </source>
</reference>
<dbReference type="SUPFAM" id="SSF81301">
    <property type="entry name" value="Nucleotidyltransferase"/>
    <property type="match status" value="1"/>
</dbReference>
<evidence type="ECO:0000313" key="2">
    <source>
        <dbReference type="Proteomes" id="UP000591626"/>
    </source>
</evidence>
<evidence type="ECO:0008006" key="3">
    <source>
        <dbReference type="Google" id="ProtNLM"/>
    </source>
</evidence>
<gene>
    <name evidence="1" type="ORF">HC138_08890</name>
</gene>
<sequence length="252" mass="28042">MDHVRLLLLKVASALDGEDWLLVGGAMTHLHCALNEVGYARPTEDVDIVVDPVNHSTLGSVAQKLEESGYEPVLPLTREGFLHQFLGGQGFRVDVMGKDSENTPDRWRGYNVVKCPGSKSALGILSDGTLKDVLEVPVSDERAVRLPNVWSAISIKGHALRLADGNRERHVQDALALLACANRTEVKRELTKSERVAVNNILSSSYMSDIENWLPLDQEHWSEALQEIRRLRPRGPISVPELIQPRLPPEKR</sequence>
<dbReference type="Gene3D" id="3.30.460.40">
    <property type="match status" value="1"/>
</dbReference>
<dbReference type="InterPro" id="IPR043519">
    <property type="entry name" value="NT_sf"/>
</dbReference>
<dbReference type="AlphaFoldDB" id="A0AAP6XNY3"/>
<organism evidence="1 2">
    <name type="scientific">Corynebacterium coyleae</name>
    <dbReference type="NCBI Taxonomy" id="53374"/>
    <lineage>
        <taxon>Bacteria</taxon>
        <taxon>Bacillati</taxon>
        <taxon>Actinomycetota</taxon>
        <taxon>Actinomycetes</taxon>
        <taxon>Mycobacteriales</taxon>
        <taxon>Corynebacteriaceae</taxon>
        <taxon>Corynebacterium</taxon>
    </lineage>
</organism>
<dbReference type="Proteomes" id="UP000591626">
    <property type="component" value="Unassembled WGS sequence"/>
</dbReference>
<dbReference type="RefSeq" id="WP_070614398.1">
    <property type="nucleotide sequence ID" value="NZ_CP083648.1"/>
</dbReference>
<comment type="caution">
    <text evidence="1">The sequence shown here is derived from an EMBL/GenBank/DDBJ whole genome shotgun (WGS) entry which is preliminary data.</text>
</comment>
<accession>A0AAP6XNY3</accession>
<dbReference type="EMBL" id="JAAUVV010000018">
    <property type="protein sequence ID" value="NJJ04462.1"/>
    <property type="molecule type" value="Genomic_DNA"/>
</dbReference>
<protein>
    <recommendedName>
        <fullName evidence="3">Nucleotidyl transferase AbiEii toxin, Type IV TA system</fullName>
    </recommendedName>
</protein>